<keyword evidence="1" id="KW-0812">Transmembrane</keyword>
<name>A0A0M8MLS4_9FLAO</name>
<dbReference type="RefSeq" id="WP_054410398.1">
    <property type="nucleotide sequence ID" value="NZ_FOYA01000002.1"/>
</dbReference>
<feature type="transmembrane region" description="Helical" evidence="1">
    <location>
        <begin position="7"/>
        <end position="25"/>
    </location>
</feature>
<dbReference type="PATRIC" id="fig|1202724.3.peg.3648"/>
<sequence>MKIVKKILIGIAALIALLLIIALFMDKKYEVRREVVINKPKAEVFNYIKLVRNQDNYSIWNMADPNKKVVATGEDGTVGFKYYWKGNDDVGEGTQEITGVTEGQKLDFRVTFKEPFEDSMDGYLSTEDVDGGTKTSWVIYGESSYPFNIMNPMMDGMLGKDLQANLDNLKKLLESK</sequence>
<dbReference type="Gene3D" id="3.30.530.20">
    <property type="match status" value="1"/>
</dbReference>
<dbReference type="SUPFAM" id="SSF55961">
    <property type="entry name" value="Bet v1-like"/>
    <property type="match status" value="1"/>
</dbReference>
<dbReference type="InterPro" id="IPR019587">
    <property type="entry name" value="Polyketide_cyclase/dehydratase"/>
</dbReference>
<comment type="caution">
    <text evidence="2">The sequence shown here is derived from an EMBL/GenBank/DDBJ whole genome shotgun (WGS) entry which is preliminary data.</text>
</comment>
<dbReference type="OrthoDB" id="9807923at2"/>
<protein>
    <recommendedName>
        <fullName evidence="4">Polyketide cyclase</fullName>
    </recommendedName>
</protein>
<dbReference type="Pfam" id="PF10604">
    <property type="entry name" value="Polyketide_cyc2"/>
    <property type="match status" value="1"/>
</dbReference>
<gene>
    <name evidence="2" type="ORF">AM493_17545</name>
</gene>
<accession>A0A0M8MLS4</accession>
<dbReference type="STRING" id="1202724.AM493_17545"/>
<keyword evidence="1" id="KW-0472">Membrane</keyword>
<dbReference type="Proteomes" id="UP000037755">
    <property type="component" value="Unassembled WGS sequence"/>
</dbReference>
<organism evidence="2 3">
    <name type="scientific">Flavobacterium akiainvivens</name>
    <dbReference type="NCBI Taxonomy" id="1202724"/>
    <lineage>
        <taxon>Bacteria</taxon>
        <taxon>Pseudomonadati</taxon>
        <taxon>Bacteroidota</taxon>
        <taxon>Flavobacteriia</taxon>
        <taxon>Flavobacteriales</taxon>
        <taxon>Flavobacteriaceae</taxon>
        <taxon>Flavobacterium</taxon>
    </lineage>
</organism>
<dbReference type="EMBL" id="LIYD01000005">
    <property type="protein sequence ID" value="KOS08407.1"/>
    <property type="molecule type" value="Genomic_DNA"/>
</dbReference>
<evidence type="ECO:0000313" key="3">
    <source>
        <dbReference type="Proteomes" id="UP000037755"/>
    </source>
</evidence>
<evidence type="ECO:0000256" key="1">
    <source>
        <dbReference type="SAM" id="Phobius"/>
    </source>
</evidence>
<dbReference type="AlphaFoldDB" id="A0A0M8MLS4"/>
<reference evidence="2 3" key="1">
    <citation type="submission" date="2015-08" db="EMBL/GenBank/DDBJ databases">
        <title>Whole genome sequence of Flavobacterium akiainvivens IK-1T, from decaying Wikstroemia oahuensis, an endemic Hawaiian shrub.</title>
        <authorList>
            <person name="Wan X."/>
            <person name="Hou S."/>
            <person name="Saito J."/>
            <person name="Donachie S."/>
        </authorList>
    </citation>
    <scope>NUCLEOTIDE SEQUENCE [LARGE SCALE GENOMIC DNA]</scope>
    <source>
        <strain evidence="2 3">IK-1</strain>
    </source>
</reference>
<evidence type="ECO:0008006" key="4">
    <source>
        <dbReference type="Google" id="ProtNLM"/>
    </source>
</evidence>
<keyword evidence="3" id="KW-1185">Reference proteome</keyword>
<keyword evidence="1" id="KW-1133">Transmembrane helix</keyword>
<evidence type="ECO:0000313" key="2">
    <source>
        <dbReference type="EMBL" id="KOS08407.1"/>
    </source>
</evidence>
<dbReference type="InterPro" id="IPR023393">
    <property type="entry name" value="START-like_dom_sf"/>
</dbReference>
<proteinExistence type="predicted"/>
<dbReference type="CDD" id="cd07818">
    <property type="entry name" value="SRPBCC_1"/>
    <property type="match status" value="1"/>
</dbReference>